<dbReference type="Gene3D" id="3.40.50.1000">
    <property type="entry name" value="HAD superfamily/HAD-like"/>
    <property type="match status" value="1"/>
</dbReference>
<name>A0ABD6EB18_9BILA</name>
<dbReference type="PANTHER" id="PTHR12103:SF12">
    <property type="entry name" value="FI20020P1"/>
    <property type="match status" value="1"/>
</dbReference>
<keyword evidence="3" id="KW-0378">Hydrolase</keyword>
<feature type="binding site" evidence="6">
    <location>
        <position position="327"/>
    </location>
    <ligand>
        <name>Mg(2+)</name>
        <dbReference type="ChEBI" id="CHEBI:18420"/>
    </ligand>
</feature>
<evidence type="ECO:0000256" key="6">
    <source>
        <dbReference type="PIRSR" id="PIRSR017434-2"/>
    </source>
</evidence>
<protein>
    <recommendedName>
        <fullName evidence="9">5'-nucleotidase domain-containing protein 3</fullName>
    </recommendedName>
</protein>
<dbReference type="InterPro" id="IPR016695">
    <property type="entry name" value="Pur_nucleotidase"/>
</dbReference>
<feature type="binding site" evidence="6">
    <location>
        <position position="50"/>
    </location>
    <ligand>
        <name>Mg(2+)</name>
        <dbReference type="ChEBI" id="CHEBI:18420"/>
    </ligand>
</feature>
<dbReference type="EMBL" id="JBGFUD010001846">
    <property type="protein sequence ID" value="MFH4976836.1"/>
    <property type="molecule type" value="Genomic_DNA"/>
</dbReference>
<comment type="cofactor">
    <cofactor evidence="6">
        <name>Mg(2+)</name>
        <dbReference type="ChEBI" id="CHEBI:18420"/>
    </cofactor>
    <text evidence="6">Binds 1 Mg(2+) ion per subunit.</text>
</comment>
<dbReference type="GO" id="GO:0046872">
    <property type="term" value="F:metal ion binding"/>
    <property type="evidence" value="ECO:0007669"/>
    <property type="project" value="UniProtKB-KW"/>
</dbReference>
<dbReference type="InterPro" id="IPR023214">
    <property type="entry name" value="HAD_sf"/>
</dbReference>
<feature type="binding site" evidence="6">
    <location>
        <position position="52"/>
    </location>
    <ligand>
        <name>GMP</name>
        <dbReference type="ChEBI" id="CHEBI:58115"/>
    </ligand>
</feature>
<keyword evidence="4 6" id="KW-0460">Magnesium</keyword>
<dbReference type="AlphaFoldDB" id="A0ABD6EB18"/>
<dbReference type="Proteomes" id="UP001608902">
    <property type="component" value="Unassembled WGS sequence"/>
</dbReference>
<reference evidence="7 8" key="1">
    <citation type="submission" date="2024-08" db="EMBL/GenBank/DDBJ databases">
        <title>Gnathostoma spinigerum genome.</title>
        <authorList>
            <person name="Gonzalez-Bertolin B."/>
            <person name="Monzon S."/>
            <person name="Zaballos A."/>
            <person name="Jimenez P."/>
            <person name="Dekumyoy P."/>
            <person name="Varona S."/>
            <person name="Cuesta I."/>
            <person name="Sumanam S."/>
            <person name="Adisakwattana P."/>
            <person name="Gasser R.B."/>
            <person name="Hernandez-Gonzalez A."/>
            <person name="Young N.D."/>
            <person name="Perteguer M.J."/>
        </authorList>
    </citation>
    <scope>NUCLEOTIDE SEQUENCE [LARGE SCALE GENOMIC DNA]</scope>
    <source>
        <strain evidence="7">AL3</strain>
        <tissue evidence="7">Liver</tissue>
    </source>
</reference>
<evidence type="ECO:0000256" key="4">
    <source>
        <dbReference type="ARBA" id="ARBA00022842"/>
    </source>
</evidence>
<evidence type="ECO:0000256" key="2">
    <source>
        <dbReference type="ARBA" id="ARBA00022723"/>
    </source>
</evidence>
<sequence>MVVNAKSLKLLYDLTKKSATTLSTSVHVDPRAVFCNNTVELNRIAVYGFDYDYTIAVYTRAINKLIYDLSVQRLVKHFKYPRDLLSVPYDPTFAIRGLHFDTATSCLLKVDAFSQIQDGTVFRGRRRLSRSEVSKQYGRFSLSDRKVRSLLQLIDLFSLPWAGLLAITVQYFDENNIAFDQESLFHDVKSSVQSVHASGEMHHCVMAKIDKYVHKNDGLEEYLSRLIANGKTLFLMSNSPFPFVNCGMQYMLGNDWRKYFKHIIVMARKPEFFHNRTPFRIYHENDDSLSFEKVYSLEPGTIYAKGNIVDLCAQPTFSGSRVLYFGDHLYTDLADPILNLGWHTAAIVPELAREIRTQNEESYRKMINWLEMLTSMIERYQHFSNLEEVKDIIQQWFDEREYLREEVKKIHNPQFGSMFRTYHNMSFFSRRLSRLADIYTSRLPNMLKYSDDYTFFPRRNALPHELPIPQIPQLCDTLISAQVNDSS</sequence>
<dbReference type="InterPro" id="IPR008380">
    <property type="entry name" value="HAD-SF_hydro_IG_5-nucl"/>
</dbReference>
<feature type="active site" description="Nucleophile" evidence="5">
    <location>
        <position position="50"/>
    </location>
</feature>
<dbReference type="InterPro" id="IPR036412">
    <property type="entry name" value="HAD-like_sf"/>
</dbReference>
<keyword evidence="2 6" id="KW-0479">Metal-binding</keyword>
<comment type="similarity">
    <text evidence="1">Belongs to the 5'(3')-deoxyribonucleotidase family.</text>
</comment>
<gene>
    <name evidence="7" type="ORF">AB6A40_003545</name>
</gene>
<dbReference type="PIRSF" id="PIRSF017434">
    <property type="entry name" value="Purine_5'-nucleotidase"/>
    <property type="match status" value="1"/>
</dbReference>
<organism evidence="7 8">
    <name type="scientific">Gnathostoma spinigerum</name>
    <dbReference type="NCBI Taxonomy" id="75299"/>
    <lineage>
        <taxon>Eukaryota</taxon>
        <taxon>Metazoa</taxon>
        <taxon>Ecdysozoa</taxon>
        <taxon>Nematoda</taxon>
        <taxon>Chromadorea</taxon>
        <taxon>Rhabditida</taxon>
        <taxon>Spirurina</taxon>
        <taxon>Gnathostomatomorpha</taxon>
        <taxon>Gnathostomatoidea</taxon>
        <taxon>Gnathostomatidae</taxon>
        <taxon>Gnathostoma</taxon>
    </lineage>
</organism>
<feature type="active site" description="Nucleophile" evidence="5">
    <location>
        <position position="52"/>
    </location>
</feature>
<keyword evidence="8" id="KW-1185">Reference proteome</keyword>
<comment type="caution">
    <text evidence="7">The sequence shown here is derived from an EMBL/GenBank/DDBJ whole genome shotgun (WGS) entry which is preliminary data.</text>
</comment>
<accession>A0ABD6EB18</accession>
<evidence type="ECO:0008006" key="9">
    <source>
        <dbReference type="Google" id="ProtNLM"/>
    </source>
</evidence>
<proteinExistence type="inferred from homology"/>
<evidence type="ECO:0000256" key="5">
    <source>
        <dbReference type="PIRSR" id="PIRSR017434-1"/>
    </source>
</evidence>
<dbReference type="GO" id="GO:0016787">
    <property type="term" value="F:hydrolase activity"/>
    <property type="evidence" value="ECO:0007669"/>
    <property type="project" value="UniProtKB-KW"/>
</dbReference>
<dbReference type="PANTHER" id="PTHR12103">
    <property type="entry name" value="5'-NUCLEOTIDASE DOMAIN-CONTAINING"/>
    <property type="match status" value="1"/>
</dbReference>
<evidence type="ECO:0000256" key="3">
    <source>
        <dbReference type="ARBA" id="ARBA00022801"/>
    </source>
</evidence>
<evidence type="ECO:0000313" key="7">
    <source>
        <dbReference type="EMBL" id="MFH4976836.1"/>
    </source>
</evidence>
<dbReference type="NCBIfam" id="TIGR02244">
    <property type="entry name" value="HAD-IG-Ncltidse"/>
    <property type="match status" value="1"/>
</dbReference>
<evidence type="ECO:0000256" key="1">
    <source>
        <dbReference type="ARBA" id="ARBA00009589"/>
    </source>
</evidence>
<dbReference type="Pfam" id="PF05761">
    <property type="entry name" value="5_nucleotid"/>
    <property type="match status" value="1"/>
</dbReference>
<evidence type="ECO:0000313" key="8">
    <source>
        <dbReference type="Proteomes" id="UP001608902"/>
    </source>
</evidence>
<dbReference type="SUPFAM" id="SSF56784">
    <property type="entry name" value="HAD-like"/>
    <property type="match status" value="1"/>
</dbReference>